<dbReference type="InterPro" id="IPR036134">
    <property type="entry name" value="Crypto/Photolyase_FAD-like_sf"/>
</dbReference>
<reference evidence="2" key="1">
    <citation type="journal article" date="2021" name="Proc. Natl. Acad. Sci. U.S.A.">
        <title>Three genomes in the algal genus Volvox reveal the fate of a haploid sex-determining region after a transition to homothallism.</title>
        <authorList>
            <person name="Yamamoto K."/>
            <person name="Hamaji T."/>
            <person name="Kawai-Toyooka H."/>
            <person name="Matsuzaki R."/>
            <person name="Takahashi F."/>
            <person name="Nishimura Y."/>
            <person name="Kawachi M."/>
            <person name="Noguchi H."/>
            <person name="Minakuchi Y."/>
            <person name="Umen J.G."/>
            <person name="Toyoda A."/>
            <person name="Nozaki H."/>
        </authorList>
    </citation>
    <scope>NUCLEOTIDE SEQUENCE</scope>
    <source>
        <strain evidence="2">NIES-3785</strain>
    </source>
</reference>
<dbReference type="PANTHER" id="PTHR10211">
    <property type="entry name" value="DEOXYRIBODIPYRIMIDINE PHOTOLYASE"/>
    <property type="match status" value="1"/>
</dbReference>
<feature type="compositionally biased region" description="Low complexity" evidence="1">
    <location>
        <begin position="1"/>
        <end position="24"/>
    </location>
</feature>
<dbReference type="SUPFAM" id="SSF48173">
    <property type="entry name" value="Cryptochrome/photolyase FAD-binding domain"/>
    <property type="match status" value="1"/>
</dbReference>
<evidence type="ECO:0000313" key="3">
    <source>
        <dbReference type="Proteomes" id="UP000722791"/>
    </source>
</evidence>
<accession>A0A8J4LUE8</accession>
<evidence type="ECO:0000313" key="2">
    <source>
        <dbReference type="EMBL" id="GIM09799.1"/>
    </source>
</evidence>
<dbReference type="GO" id="GO:0003904">
    <property type="term" value="F:deoxyribodipyrimidine photo-lyase activity"/>
    <property type="evidence" value="ECO:0007669"/>
    <property type="project" value="TreeGrafter"/>
</dbReference>
<sequence>MYASSVVSASTTTASAAQAAPAASRGALCRVLRPPASARQGKGLATQRREGGLRDDENDSGCGGCDDGNADAVVPMDVDGPSRRTQSRTLRLEEDEEGEEACVARQATAYPACGDGTSGAAANGPFGWPSLDLQRPELDLGALAATLPGVDCSVSGVSHLEGGSRAGYARWEAWRRSGGVARYAATRNDAMQRSGTSRMSPYLHWG</sequence>
<feature type="non-terminal residue" evidence="2">
    <location>
        <position position="1"/>
    </location>
</feature>
<name>A0A8J4LUE8_9CHLO</name>
<feature type="region of interest" description="Disordered" evidence="1">
    <location>
        <begin position="1"/>
        <end position="97"/>
    </location>
</feature>
<dbReference type="Proteomes" id="UP000722791">
    <property type="component" value="Unassembled WGS sequence"/>
</dbReference>
<protein>
    <submittedName>
        <fullName evidence="2">Uncharacterized protein</fullName>
    </submittedName>
</protein>
<organism evidence="2 3">
    <name type="scientific">Volvox reticuliferus</name>
    <dbReference type="NCBI Taxonomy" id="1737510"/>
    <lineage>
        <taxon>Eukaryota</taxon>
        <taxon>Viridiplantae</taxon>
        <taxon>Chlorophyta</taxon>
        <taxon>core chlorophytes</taxon>
        <taxon>Chlorophyceae</taxon>
        <taxon>CS clade</taxon>
        <taxon>Chlamydomonadales</taxon>
        <taxon>Volvocaceae</taxon>
        <taxon>Volvox</taxon>
    </lineage>
</organism>
<dbReference type="PANTHER" id="PTHR10211:SF0">
    <property type="entry name" value="DEOXYRIBODIPYRIMIDINE PHOTO-LYASE"/>
    <property type="match status" value="1"/>
</dbReference>
<dbReference type="GO" id="GO:0000719">
    <property type="term" value="P:photoreactive repair"/>
    <property type="evidence" value="ECO:0007669"/>
    <property type="project" value="TreeGrafter"/>
</dbReference>
<evidence type="ECO:0000256" key="1">
    <source>
        <dbReference type="SAM" id="MobiDB-lite"/>
    </source>
</evidence>
<dbReference type="EMBL" id="BNCQ01000032">
    <property type="protein sequence ID" value="GIM09799.1"/>
    <property type="molecule type" value="Genomic_DNA"/>
</dbReference>
<dbReference type="Gene3D" id="1.25.40.80">
    <property type="match status" value="1"/>
</dbReference>
<gene>
    <name evidence="2" type="ORF">Vretimale_13611</name>
</gene>
<proteinExistence type="predicted"/>
<comment type="caution">
    <text evidence="2">The sequence shown here is derived from an EMBL/GenBank/DDBJ whole genome shotgun (WGS) entry which is preliminary data.</text>
</comment>
<dbReference type="AlphaFoldDB" id="A0A8J4LUE8"/>
<dbReference type="InterPro" id="IPR052219">
    <property type="entry name" value="Photolyase_Class-2"/>
</dbReference>